<comment type="cofactor">
    <cofactor evidence="2">
        <name>FAD</name>
        <dbReference type="ChEBI" id="CHEBI:57692"/>
    </cofactor>
</comment>
<dbReference type="GO" id="GO:0055088">
    <property type="term" value="P:lipid homeostasis"/>
    <property type="evidence" value="ECO:0007669"/>
    <property type="project" value="TreeGrafter"/>
</dbReference>
<dbReference type="GO" id="GO:0003997">
    <property type="term" value="F:acyl-CoA oxidase activity"/>
    <property type="evidence" value="ECO:0007669"/>
    <property type="project" value="UniProtKB-EC"/>
</dbReference>
<evidence type="ECO:0000259" key="17">
    <source>
        <dbReference type="Pfam" id="PF14749"/>
    </source>
</evidence>
<evidence type="ECO:0000256" key="13">
    <source>
        <dbReference type="PIRSR" id="PIRSR000168-1"/>
    </source>
</evidence>
<feature type="domain" description="Acyl-CoA oxidase/dehydrogenase middle" evidence="16">
    <location>
        <begin position="136"/>
        <end position="246"/>
    </location>
</feature>
<accession>A0A1R1YTA8</accession>
<dbReference type="InterPro" id="IPR002655">
    <property type="entry name" value="Acyl-CoA_oxidase_C"/>
</dbReference>
<dbReference type="GO" id="GO:0071949">
    <property type="term" value="F:FAD binding"/>
    <property type="evidence" value="ECO:0007669"/>
    <property type="project" value="InterPro"/>
</dbReference>
<dbReference type="InterPro" id="IPR037069">
    <property type="entry name" value="AcylCoA_DH/ox_N_sf"/>
</dbReference>
<feature type="binding site" evidence="14">
    <location>
        <position position="179"/>
    </location>
    <ligand>
        <name>FAD</name>
        <dbReference type="ChEBI" id="CHEBI:57692"/>
    </ligand>
</feature>
<dbReference type="Pfam" id="PF02770">
    <property type="entry name" value="Acyl-CoA_dh_M"/>
    <property type="match status" value="1"/>
</dbReference>
<dbReference type="InterPro" id="IPR012258">
    <property type="entry name" value="Acyl-CoA_oxidase"/>
</dbReference>
<dbReference type="PANTHER" id="PTHR10909:SF250">
    <property type="entry name" value="PEROXISOMAL ACYL-COENZYME A OXIDASE 1"/>
    <property type="match status" value="1"/>
</dbReference>
<dbReference type="InterPro" id="IPR055060">
    <property type="entry name" value="ACOX_C_alpha1"/>
</dbReference>
<dbReference type="GO" id="GO:0033540">
    <property type="term" value="P:fatty acid beta-oxidation using acyl-CoA oxidase"/>
    <property type="evidence" value="ECO:0007669"/>
    <property type="project" value="UniProtKB-UniPathway"/>
</dbReference>
<comment type="pathway">
    <text evidence="4">Lipid metabolism; peroxisomal fatty acid beta-oxidation.</text>
</comment>
<dbReference type="FunFam" id="1.20.140.10:FF:000015">
    <property type="entry name" value="Acyl-coenzyme A oxidase"/>
    <property type="match status" value="1"/>
</dbReference>
<dbReference type="UniPathway" id="UPA00661"/>
<dbReference type="Gene3D" id="1.10.540.10">
    <property type="entry name" value="Acyl-CoA dehydrogenase/oxidase, N-terminal domain"/>
    <property type="match status" value="1"/>
</dbReference>
<organism evidence="19 20">
    <name type="scientific">Smittium culicis</name>
    <dbReference type="NCBI Taxonomy" id="133412"/>
    <lineage>
        <taxon>Eukaryota</taxon>
        <taxon>Fungi</taxon>
        <taxon>Fungi incertae sedis</taxon>
        <taxon>Zoopagomycota</taxon>
        <taxon>Kickxellomycotina</taxon>
        <taxon>Harpellomycetes</taxon>
        <taxon>Harpellales</taxon>
        <taxon>Legeriomycetaceae</taxon>
        <taxon>Smittium</taxon>
    </lineage>
</organism>
<dbReference type="InterPro" id="IPR009100">
    <property type="entry name" value="AcylCoA_DH/oxidase_NM_dom_sf"/>
</dbReference>
<evidence type="ECO:0000256" key="11">
    <source>
        <dbReference type="ARBA" id="ARBA00023140"/>
    </source>
</evidence>
<dbReference type="Pfam" id="PF14749">
    <property type="entry name" value="Acyl-CoA_ox_N"/>
    <property type="match status" value="1"/>
</dbReference>
<evidence type="ECO:0000313" key="20">
    <source>
        <dbReference type="Proteomes" id="UP000187429"/>
    </source>
</evidence>
<dbReference type="InterPro" id="IPR046373">
    <property type="entry name" value="Acyl-CoA_Oxase/DH_mid-dom_sf"/>
</dbReference>
<dbReference type="SUPFAM" id="SSF47203">
    <property type="entry name" value="Acyl-CoA dehydrogenase C-terminal domain-like"/>
    <property type="match status" value="2"/>
</dbReference>
<evidence type="ECO:0000256" key="14">
    <source>
        <dbReference type="PIRSR" id="PIRSR000168-2"/>
    </source>
</evidence>
<evidence type="ECO:0000256" key="8">
    <source>
        <dbReference type="ARBA" id="ARBA00022832"/>
    </source>
</evidence>
<dbReference type="Pfam" id="PF01756">
    <property type="entry name" value="ACOX"/>
    <property type="match status" value="1"/>
</dbReference>
<keyword evidence="8" id="KW-0276">Fatty acid metabolism</keyword>
<keyword evidence="9" id="KW-0560">Oxidoreductase</keyword>
<feature type="domain" description="Acyl-CoA oxidase C-terminal" evidence="15">
    <location>
        <begin position="491"/>
        <end position="673"/>
    </location>
</feature>
<dbReference type="InterPro" id="IPR029320">
    <property type="entry name" value="Acyl-CoA_ox_N"/>
</dbReference>
<evidence type="ECO:0000313" key="19">
    <source>
        <dbReference type="EMBL" id="OMJ30119.1"/>
    </source>
</evidence>
<dbReference type="FunFam" id="2.40.110.10:FF:000003">
    <property type="entry name" value="Acyl-coenzyme A oxidase"/>
    <property type="match status" value="1"/>
</dbReference>
<comment type="catalytic activity">
    <reaction evidence="1">
        <text>a 2,3-saturated acyl-CoA + O2 = a (2E)-enoyl-CoA + H2O2</text>
        <dbReference type="Rhea" id="RHEA:38959"/>
        <dbReference type="ChEBI" id="CHEBI:15379"/>
        <dbReference type="ChEBI" id="CHEBI:16240"/>
        <dbReference type="ChEBI" id="CHEBI:58856"/>
        <dbReference type="ChEBI" id="CHEBI:65111"/>
        <dbReference type="EC" id="1.3.3.6"/>
    </reaction>
</comment>
<comment type="caution">
    <text evidence="19">The sequence shown here is derived from an EMBL/GenBank/DDBJ whole genome shotgun (WGS) entry which is preliminary data.</text>
</comment>
<dbReference type="AlphaFoldDB" id="A0A1R1YTA8"/>
<dbReference type="GO" id="GO:0005777">
    <property type="term" value="C:peroxisome"/>
    <property type="evidence" value="ECO:0007669"/>
    <property type="project" value="UniProtKB-SubCell"/>
</dbReference>
<keyword evidence="20" id="KW-1185">Reference proteome</keyword>
<evidence type="ECO:0000256" key="3">
    <source>
        <dbReference type="ARBA" id="ARBA00004275"/>
    </source>
</evidence>
<evidence type="ECO:0000256" key="12">
    <source>
        <dbReference type="PIRNR" id="PIRNR000168"/>
    </source>
</evidence>
<evidence type="ECO:0000256" key="7">
    <source>
        <dbReference type="ARBA" id="ARBA00022827"/>
    </source>
</evidence>
<feature type="binding site" evidence="14">
    <location>
        <position position="140"/>
    </location>
    <ligand>
        <name>FAD</name>
        <dbReference type="ChEBI" id="CHEBI:57692"/>
    </ligand>
</feature>
<name>A0A1R1YTA8_9FUNG</name>
<dbReference type="PANTHER" id="PTHR10909">
    <property type="entry name" value="ELECTRON TRANSPORT OXIDOREDUCTASE"/>
    <property type="match status" value="1"/>
</dbReference>
<comment type="subcellular location">
    <subcellularLocation>
        <location evidence="3">Peroxisome</location>
    </subcellularLocation>
</comment>
<evidence type="ECO:0000256" key="4">
    <source>
        <dbReference type="ARBA" id="ARBA00004846"/>
    </source>
</evidence>
<comment type="similarity">
    <text evidence="5 12">Belongs to the acyl-CoA oxidase family.</text>
</comment>
<dbReference type="Proteomes" id="UP000187429">
    <property type="component" value="Unassembled WGS sequence"/>
</dbReference>
<dbReference type="GO" id="GO:0005504">
    <property type="term" value="F:fatty acid binding"/>
    <property type="evidence" value="ECO:0007669"/>
    <property type="project" value="TreeGrafter"/>
</dbReference>
<keyword evidence="10" id="KW-0443">Lipid metabolism</keyword>
<evidence type="ECO:0000259" key="16">
    <source>
        <dbReference type="Pfam" id="PF02770"/>
    </source>
</evidence>
<sequence length="676" mass="76765">MNPHTSVTLQNERAKANFSSDDMMRFMVGNEIINNRNRALEIIRANPELFDQTDIYYLHRTDKLEKALKQEAYLQGLRRQGKITAQDIVEVLDILDWTTPFALTRIMFIPTLEQQCNEEQREVFLKPALDYRIVGCYAQTEVGHGSNIRALETTATFIEETDEFEINSPTLTSTKWWIGSLGITSTHACVMAQLYVKGKHIGLFPIIVPLRSMVDHKPLPGVNVGDIGPKLGFNTMDNGFLNFDKVRVPRFNLLQKYINISRDGTITRPNNIDTRVTYGTMVYVRATIARGMGFQLSKALTIAIRYTSTRRQFGSDIDRPETPVLDYPIVQYRLIPLLAKAFAMIGMSHEFFAQYENTVKRIENGDFSTLKEMHAVSCGLKRWTSDTAVYGIDTCRHACGGHGFSMFSGMNEFFGDMYQNLIVEGDNYMIAKQTASYLVKSAQSIKTSEQIESNDTTNMINKYLNSNPSSSQGDMFSWSQKSAADIASSHDTLLDLLGYRFVNIVNDLTVKIYGNKQTWEESSVANQAIATSHSEYIVCLYFKRHLDKLYNSSTFNPNIKPILDILFKITALSFLTKSSADLFGFSDKASMTFSQIKGLEAEYIKYIKFARVQAVPLVDSIGISDEKLNSSLGRYDGYVYEDYVKRAMREPVNAEDNIIRDKFYKEYIGPVLKSKQ</sequence>
<dbReference type="InterPro" id="IPR006091">
    <property type="entry name" value="Acyl-CoA_Oxase/DH_mid-dom"/>
</dbReference>
<keyword evidence="11" id="KW-0576">Peroxisome</keyword>
<keyword evidence="6 12" id="KW-0285">Flavoprotein</keyword>
<dbReference type="InterPro" id="IPR036250">
    <property type="entry name" value="AcylCo_DH-like_C"/>
</dbReference>
<gene>
    <name evidence="19" type="ORF">AYI69_g340</name>
</gene>
<feature type="domain" description="Acyl-CoA oxidase C-alpha1" evidence="18">
    <location>
        <begin position="278"/>
        <end position="439"/>
    </location>
</feature>
<feature type="active site" description="Proton acceptor" evidence="13">
    <location>
        <position position="424"/>
    </location>
</feature>
<dbReference type="EMBL" id="LSSM01000077">
    <property type="protein sequence ID" value="OMJ30119.1"/>
    <property type="molecule type" value="Genomic_DNA"/>
</dbReference>
<protein>
    <recommendedName>
        <fullName evidence="12">Acyl-coenzyme A oxidase</fullName>
    </recommendedName>
</protein>
<evidence type="ECO:0000259" key="15">
    <source>
        <dbReference type="Pfam" id="PF01756"/>
    </source>
</evidence>
<evidence type="ECO:0000259" key="18">
    <source>
        <dbReference type="Pfam" id="PF22924"/>
    </source>
</evidence>
<dbReference type="Pfam" id="PF22924">
    <property type="entry name" value="ACOX_C_alpha1"/>
    <property type="match status" value="1"/>
</dbReference>
<evidence type="ECO:0000256" key="10">
    <source>
        <dbReference type="ARBA" id="ARBA00023098"/>
    </source>
</evidence>
<evidence type="ECO:0000256" key="9">
    <source>
        <dbReference type="ARBA" id="ARBA00023002"/>
    </source>
</evidence>
<dbReference type="SUPFAM" id="SSF56645">
    <property type="entry name" value="Acyl-CoA dehydrogenase NM domain-like"/>
    <property type="match status" value="1"/>
</dbReference>
<dbReference type="Gene3D" id="2.40.110.10">
    <property type="entry name" value="Butyryl-CoA Dehydrogenase, subunit A, domain 2"/>
    <property type="match status" value="1"/>
</dbReference>
<feature type="domain" description="Acyl-coenzyme A oxidase N-terminal" evidence="17">
    <location>
        <begin position="20"/>
        <end position="134"/>
    </location>
</feature>
<proteinExistence type="inferred from homology"/>
<dbReference type="Gene3D" id="1.20.140.10">
    <property type="entry name" value="Butyryl-CoA Dehydrogenase, subunit A, domain 3"/>
    <property type="match status" value="2"/>
</dbReference>
<evidence type="ECO:0000256" key="1">
    <source>
        <dbReference type="ARBA" id="ARBA00001201"/>
    </source>
</evidence>
<evidence type="ECO:0000256" key="2">
    <source>
        <dbReference type="ARBA" id="ARBA00001974"/>
    </source>
</evidence>
<keyword evidence="7 12" id="KW-0274">FAD</keyword>
<reference evidence="20" key="1">
    <citation type="submission" date="2017-01" db="EMBL/GenBank/DDBJ databases">
        <authorList>
            <person name="Wang Y."/>
            <person name="White M."/>
            <person name="Kvist S."/>
            <person name="Moncalvo J.-M."/>
        </authorList>
    </citation>
    <scope>NUCLEOTIDE SEQUENCE [LARGE SCALE GENOMIC DNA]</scope>
    <source>
        <strain evidence="20">ID-206-W2</strain>
    </source>
</reference>
<dbReference type="OrthoDB" id="538336at2759"/>
<dbReference type="PIRSF" id="PIRSF000168">
    <property type="entry name" value="Acyl-CoA_oxidase"/>
    <property type="match status" value="1"/>
</dbReference>
<evidence type="ECO:0000256" key="6">
    <source>
        <dbReference type="ARBA" id="ARBA00022630"/>
    </source>
</evidence>
<evidence type="ECO:0000256" key="5">
    <source>
        <dbReference type="ARBA" id="ARBA00006288"/>
    </source>
</evidence>